<gene>
    <name evidence="1" type="ORF">GCM10023338_15390</name>
</gene>
<organism evidence="1 2">
    <name type="scientific">Wohlfahrtiimonas larvae</name>
    <dbReference type="NCBI Taxonomy" id="1157986"/>
    <lineage>
        <taxon>Bacteria</taxon>
        <taxon>Pseudomonadati</taxon>
        <taxon>Pseudomonadota</taxon>
        <taxon>Gammaproteobacteria</taxon>
        <taxon>Cardiobacteriales</taxon>
        <taxon>Ignatzschineriaceae</taxon>
        <taxon>Wohlfahrtiimonas</taxon>
    </lineage>
</organism>
<sequence>MKNKLFTSEQRTEQVRVALTKKELEALKSIANKENRPIATTAHALLKKAIKDYS</sequence>
<dbReference type="EMBL" id="BAABKE010000005">
    <property type="protein sequence ID" value="GAA5100613.1"/>
    <property type="molecule type" value="Genomic_DNA"/>
</dbReference>
<proteinExistence type="predicted"/>
<keyword evidence="2" id="KW-1185">Reference proteome</keyword>
<name>A0ABP9MY85_9GAMM</name>
<dbReference type="RefSeq" id="WP_171973667.1">
    <property type="nucleotide sequence ID" value="NZ_BAABKE010000005.1"/>
</dbReference>
<evidence type="ECO:0000313" key="2">
    <source>
        <dbReference type="Proteomes" id="UP001500631"/>
    </source>
</evidence>
<comment type="caution">
    <text evidence="1">The sequence shown here is derived from an EMBL/GenBank/DDBJ whole genome shotgun (WGS) entry which is preliminary data.</text>
</comment>
<evidence type="ECO:0000313" key="1">
    <source>
        <dbReference type="EMBL" id="GAA5100613.1"/>
    </source>
</evidence>
<dbReference type="Proteomes" id="UP001500631">
    <property type="component" value="Unassembled WGS sequence"/>
</dbReference>
<evidence type="ECO:0008006" key="3">
    <source>
        <dbReference type="Google" id="ProtNLM"/>
    </source>
</evidence>
<accession>A0ABP9MY85</accession>
<reference evidence="2" key="1">
    <citation type="journal article" date="2019" name="Int. J. Syst. Evol. Microbiol.">
        <title>The Global Catalogue of Microorganisms (GCM) 10K type strain sequencing project: providing services to taxonomists for standard genome sequencing and annotation.</title>
        <authorList>
            <consortium name="The Broad Institute Genomics Platform"/>
            <consortium name="The Broad Institute Genome Sequencing Center for Infectious Disease"/>
            <person name="Wu L."/>
            <person name="Ma J."/>
        </authorList>
    </citation>
    <scope>NUCLEOTIDE SEQUENCE [LARGE SCALE GENOMIC DNA]</scope>
    <source>
        <strain evidence="2">JCM 18424</strain>
    </source>
</reference>
<protein>
    <recommendedName>
        <fullName evidence="3">CopG family transcriptional regulator</fullName>
    </recommendedName>
</protein>